<keyword evidence="1" id="KW-0472">Membrane</keyword>
<gene>
    <name evidence="3" type="ORF">ASPSYDRAFT_27422</name>
</gene>
<protein>
    <recommendedName>
        <fullName evidence="2">DUF7702 domain-containing protein</fullName>
    </recommendedName>
</protein>
<feature type="transmembrane region" description="Helical" evidence="1">
    <location>
        <begin position="39"/>
        <end position="58"/>
    </location>
</feature>
<dbReference type="STRING" id="1036612.A0A1L9TQU0"/>
<dbReference type="PANTHER" id="PTHR42109">
    <property type="entry name" value="UNPLACED GENOMIC SCAFFOLD UM_SCAF_CONTIG_1.265, WHOLE GENOME SHOTGUN SEQUENCE"/>
    <property type="match status" value="1"/>
</dbReference>
<evidence type="ECO:0000313" key="4">
    <source>
        <dbReference type="Proteomes" id="UP000184356"/>
    </source>
</evidence>
<dbReference type="GeneID" id="63760467"/>
<dbReference type="OrthoDB" id="2560628at2759"/>
<reference evidence="4" key="1">
    <citation type="journal article" date="2017" name="Genome Biol.">
        <title>Comparative genomics reveals high biological diversity and specific adaptations in the industrially and medically important fungal genus Aspergillus.</title>
        <authorList>
            <person name="de Vries R.P."/>
            <person name="Riley R."/>
            <person name="Wiebenga A."/>
            <person name="Aguilar-Osorio G."/>
            <person name="Amillis S."/>
            <person name="Uchima C.A."/>
            <person name="Anderluh G."/>
            <person name="Asadollahi M."/>
            <person name="Askin M."/>
            <person name="Barry K."/>
            <person name="Battaglia E."/>
            <person name="Bayram O."/>
            <person name="Benocci T."/>
            <person name="Braus-Stromeyer S.A."/>
            <person name="Caldana C."/>
            <person name="Canovas D."/>
            <person name="Cerqueira G.C."/>
            <person name="Chen F."/>
            <person name="Chen W."/>
            <person name="Choi C."/>
            <person name="Clum A."/>
            <person name="Dos Santos R.A."/>
            <person name="Damasio A.R."/>
            <person name="Diallinas G."/>
            <person name="Emri T."/>
            <person name="Fekete E."/>
            <person name="Flipphi M."/>
            <person name="Freyberg S."/>
            <person name="Gallo A."/>
            <person name="Gournas C."/>
            <person name="Habgood R."/>
            <person name="Hainaut M."/>
            <person name="Harispe M.L."/>
            <person name="Henrissat B."/>
            <person name="Hilden K.S."/>
            <person name="Hope R."/>
            <person name="Hossain A."/>
            <person name="Karabika E."/>
            <person name="Karaffa L."/>
            <person name="Karanyi Z."/>
            <person name="Krasevec N."/>
            <person name="Kuo A."/>
            <person name="Kusch H."/>
            <person name="LaButti K."/>
            <person name="Lagendijk E.L."/>
            <person name="Lapidus A."/>
            <person name="Levasseur A."/>
            <person name="Lindquist E."/>
            <person name="Lipzen A."/>
            <person name="Logrieco A.F."/>
            <person name="MacCabe A."/>
            <person name="Maekelae M.R."/>
            <person name="Malavazi I."/>
            <person name="Melin P."/>
            <person name="Meyer V."/>
            <person name="Mielnichuk N."/>
            <person name="Miskei M."/>
            <person name="Molnar A.P."/>
            <person name="Mule G."/>
            <person name="Ngan C.Y."/>
            <person name="Orejas M."/>
            <person name="Orosz E."/>
            <person name="Ouedraogo J.P."/>
            <person name="Overkamp K.M."/>
            <person name="Park H.-S."/>
            <person name="Perrone G."/>
            <person name="Piumi F."/>
            <person name="Punt P.J."/>
            <person name="Ram A.F."/>
            <person name="Ramon A."/>
            <person name="Rauscher S."/>
            <person name="Record E."/>
            <person name="Riano-Pachon D.M."/>
            <person name="Robert V."/>
            <person name="Roehrig J."/>
            <person name="Ruller R."/>
            <person name="Salamov A."/>
            <person name="Salih N.S."/>
            <person name="Samson R.A."/>
            <person name="Sandor E."/>
            <person name="Sanguinetti M."/>
            <person name="Schuetze T."/>
            <person name="Sepcic K."/>
            <person name="Shelest E."/>
            <person name="Sherlock G."/>
            <person name="Sophianopoulou V."/>
            <person name="Squina F.M."/>
            <person name="Sun H."/>
            <person name="Susca A."/>
            <person name="Todd R.B."/>
            <person name="Tsang A."/>
            <person name="Unkles S.E."/>
            <person name="van de Wiele N."/>
            <person name="van Rossen-Uffink D."/>
            <person name="Oliveira J.V."/>
            <person name="Vesth T.C."/>
            <person name="Visser J."/>
            <person name="Yu J.-H."/>
            <person name="Zhou M."/>
            <person name="Andersen M.R."/>
            <person name="Archer D.B."/>
            <person name="Baker S.E."/>
            <person name="Benoit I."/>
            <person name="Brakhage A.A."/>
            <person name="Braus G.H."/>
            <person name="Fischer R."/>
            <person name="Frisvad J.C."/>
            <person name="Goldman G.H."/>
            <person name="Houbraken J."/>
            <person name="Oakley B."/>
            <person name="Pocsi I."/>
            <person name="Scazzocchio C."/>
            <person name="Seiboth B."/>
            <person name="vanKuyk P.A."/>
            <person name="Wortman J."/>
            <person name="Dyer P.S."/>
            <person name="Grigoriev I.V."/>
        </authorList>
    </citation>
    <scope>NUCLEOTIDE SEQUENCE [LARGE SCALE GENOMIC DNA]</scope>
    <source>
        <strain evidence="4">CBS 593.65</strain>
    </source>
</reference>
<dbReference type="VEuPathDB" id="FungiDB:ASPSYDRAFT_27422"/>
<dbReference type="PANTHER" id="PTHR42109:SF2">
    <property type="entry name" value="INTEGRAL MEMBRANE PROTEIN"/>
    <property type="match status" value="1"/>
</dbReference>
<dbReference type="InterPro" id="IPR056119">
    <property type="entry name" value="DUF7702"/>
</dbReference>
<feature type="transmembrane region" description="Helical" evidence="1">
    <location>
        <begin position="131"/>
        <end position="155"/>
    </location>
</feature>
<organism evidence="3 4">
    <name type="scientific">Aspergillus sydowii CBS 593.65</name>
    <dbReference type="NCBI Taxonomy" id="1036612"/>
    <lineage>
        <taxon>Eukaryota</taxon>
        <taxon>Fungi</taxon>
        <taxon>Dikarya</taxon>
        <taxon>Ascomycota</taxon>
        <taxon>Pezizomycotina</taxon>
        <taxon>Eurotiomycetes</taxon>
        <taxon>Eurotiomycetidae</taxon>
        <taxon>Eurotiales</taxon>
        <taxon>Aspergillaceae</taxon>
        <taxon>Aspergillus</taxon>
        <taxon>Aspergillus subgen. Nidulantes</taxon>
    </lineage>
</organism>
<name>A0A1L9TQU0_9EURO</name>
<dbReference type="Pfam" id="PF24800">
    <property type="entry name" value="DUF7702"/>
    <property type="match status" value="1"/>
</dbReference>
<feature type="transmembrane region" description="Helical" evidence="1">
    <location>
        <begin position="64"/>
        <end position="84"/>
    </location>
</feature>
<feature type="transmembrane region" description="Helical" evidence="1">
    <location>
        <begin position="230"/>
        <end position="252"/>
    </location>
</feature>
<dbReference type="AlphaFoldDB" id="A0A1L9TQU0"/>
<evidence type="ECO:0000256" key="1">
    <source>
        <dbReference type="SAM" id="Phobius"/>
    </source>
</evidence>
<keyword evidence="1" id="KW-1133">Transmembrane helix</keyword>
<dbReference type="RefSeq" id="XP_040705561.1">
    <property type="nucleotide sequence ID" value="XM_040844394.1"/>
</dbReference>
<proteinExistence type="predicted"/>
<evidence type="ECO:0000313" key="3">
    <source>
        <dbReference type="EMBL" id="OJJ61755.1"/>
    </source>
</evidence>
<feature type="transmembrane region" description="Helical" evidence="1">
    <location>
        <begin position="186"/>
        <end position="210"/>
    </location>
</feature>
<feature type="transmembrane region" description="Helical" evidence="1">
    <location>
        <begin position="105"/>
        <end position="125"/>
    </location>
</feature>
<dbReference type="EMBL" id="KV878583">
    <property type="protein sequence ID" value="OJJ61755.1"/>
    <property type="molecule type" value="Genomic_DNA"/>
</dbReference>
<feature type="domain" description="DUF7702" evidence="2">
    <location>
        <begin position="2"/>
        <end position="256"/>
    </location>
</feature>
<keyword evidence="1" id="KW-0812">Transmembrane</keyword>
<sequence>MLTPHKSLSIALIVFYTPSLAPTSFLLHKHSIGKAWGWLYLFVFAILRVTGAALQFASESIDSNGLRLAAATLASIGVMTLLLAMLEIIENVKSTFTSDPIHPRVWTLLHLSQYAAFILSVIYSFTSRDDLSHAAAIIVTCLFACQVMICIVFYIRLCSSDAPTPKHERIGIEEDWNNNPNNNKRILLLALCSTPFLAVRVVYTLLSTFAGTPEFKGRDLDGDGDADTPANVYVVAFMQYMMEFIVFVLFAYSGFVIPSLRKAKQAEKERRNEDKVVELRGGNGSV</sequence>
<accession>A0A1L9TQU0</accession>
<evidence type="ECO:0000259" key="2">
    <source>
        <dbReference type="Pfam" id="PF24800"/>
    </source>
</evidence>
<dbReference type="Proteomes" id="UP000184356">
    <property type="component" value="Unassembled WGS sequence"/>
</dbReference>
<keyword evidence="4" id="KW-1185">Reference proteome</keyword>
<feature type="transmembrane region" description="Helical" evidence="1">
    <location>
        <begin position="6"/>
        <end position="27"/>
    </location>
</feature>